<dbReference type="GO" id="GO:0005524">
    <property type="term" value="F:ATP binding"/>
    <property type="evidence" value="ECO:0007669"/>
    <property type="project" value="UniProtKB-KW"/>
</dbReference>
<proteinExistence type="predicted"/>
<organism evidence="1 2">
    <name type="scientific">Polyangium fumosum</name>
    <dbReference type="NCBI Taxonomy" id="889272"/>
    <lineage>
        <taxon>Bacteria</taxon>
        <taxon>Pseudomonadati</taxon>
        <taxon>Myxococcota</taxon>
        <taxon>Polyangia</taxon>
        <taxon>Polyangiales</taxon>
        <taxon>Polyangiaceae</taxon>
        <taxon>Polyangium</taxon>
    </lineage>
</organism>
<dbReference type="Proteomes" id="UP000309215">
    <property type="component" value="Unassembled WGS sequence"/>
</dbReference>
<gene>
    <name evidence="1" type="ORF">E8A74_09430</name>
</gene>
<evidence type="ECO:0000313" key="1">
    <source>
        <dbReference type="EMBL" id="TKD10225.1"/>
    </source>
</evidence>
<reference evidence="1 2" key="1">
    <citation type="submission" date="2019-04" db="EMBL/GenBank/DDBJ databases">
        <authorList>
            <person name="Li Y."/>
            <person name="Wang J."/>
        </authorList>
    </citation>
    <scope>NUCLEOTIDE SEQUENCE [LARGE SCALE GENOMIC DNA]</scope>
    <source>
        <strain evidence="1 2">DSM 14668</strain>
    </source>
</reference>
<keyword evidence="1" id="KW-0547">Nucleotide-binding</keyword>
<dbReference type="EMBL" id="SSMQ01000007">
    <property type="protein sequence ID" value="TKD10225.1"/>
    <property type="molecule type" value="Genomic_DNA"/>
</dbReference>
<comment type="caution">
    <text evidence="1">The sequence shown here is derived from an EMBL/GenBank/DDBJ whole genome shotgun (WGS) entry which is preliminary data.</text>
</comment>
<dbReference type="OrthoDB" id="5507371at2"/>
<dbReference type="AlphaFoldDB" id="A0A4U1JG33"/>
<dbReference type="RefSeq" id="WP_136928625.1">
    <property type="nucleotide sequence ID" value="NZ_SSMQ01000007.1"/>
</dbReference>
<keyword evidence="1" id="KW-0067">ATP-binding</keyword>
<keyword evidence="2" id="KW-1185">Reference proteome</keyword>
<name>A0A4U1JG33_9BACT</name>
<sequence>MSAGGNRTQTAVGASISIAPLDHVAGDVAGLLGNFLFDLLGMFYPRQICSKANVVVIELVTNVMEHCSIRDGALRVDLKIDGDELMITVANPATEDEFKAVRDRFTIIANAEDPRKLLADTVYRRRIDKAKGGLGLMRLTAESKFKLTAEYEQGFLVVKALFPMRGFA</sequence>
<protein>
    <submittedName>
        <fullName evidence="1">ATP-binding protein</fullName>
    </submittedName>
</protein>
<accession>A0A4U1JG33</accession>
<evidence type="ECO:0000313" key="2">
    <source>
        <dbReference type="Proteomes" id="UP000309215"/>
    </source>
</evidence>